<dbReference type="PROSITE" id="PS00022">
    <property type="entry name" value="EGF_1"/>
    <property type="match status" value="2"/>
</dbReference>
<dbReference type="Gene3D" id="2.10.25.10">
    <property type="entry name" value="Laminin"/>
    <property type="match status" value="2"/>
</dbReference>
<organism evidence="8 9">
    <name type="scientific">Rotaria magnacalcarata</name>
    <dbReference type="NCBI Taxonomy" id="392030"/>
    <lineage>
        <taxon>Eukaryota</taxon>
        <taxon>Metazoa</taxon>
        <taxon>Spiralia</taxon>
        <taxon>Gnathifera</taxon>
        <taxon>Rotifera</taxon>
        <taxon>Eurotatoria</taxon>
        <taxon>Bdelloidea</taxon>
        <taxon>Philodinida</taxon>
        <taxon>Philodinidae</taxon>
        <taxon>Rotaria</taxon>
    </lineage>
</organism>
<keyword evidence="2" id="KW-0732">Signal</keyword>
<keyword evidence="3" id="KW-0677">Repeat</keyword>
<dbReference type="FunFam" id="2.10.25.10:FF:000255">
    <property type="entry name" value="Sushi, nidogen and EGF-like domains 1"/>
    <property type="match status" value="1"/>
</dbReference>
<feature type="domain" description="EGF-like" evidence="7">
    <location>
        <begin position="1"/>
        <end position="25"/>
    </location>
</feature>
<feature type="non-terminal residue" evidence="8">
    <location>
        <position position="1"/>
    </location>
</feature>
<gene>
    <name evidence="8" type="ORF">UXM345_LOCUS35268</name>
</gene>
<dbReference type="SMART" id="SM00181">
    <property type="entry name" value="EGF"/>
    <property type="match status" value="3"/>
</dbReference>
<name>A0A820K0Y2_9BILA</name>
<comment type="caution">
    <text evidence="8">The sequence shown here is derived from an EMBL/GenBank/DDBJ whole genome shotgun (WGS) entry which is preliminary data.</text>
</comment>
<dbReference type="Proteomes" id="UP000663842">
    <property type="component" value="Unassembled WGS sequence"/>
</dbReference>
<evidence type="ECO:0000259" key="7">
    <source>
        <dbReference type="PROSITE" id="PS50026"/>
    </source>
</evidence>
<dbReference type="CDD" id="cd00054">
    <property type="entry name" value="EGF_CA"/>
    <property type="match status" value="1"/>
</dbReference>
<dbReference type="InterPro" id="IPR000742">
    <property type="entry name" value="EGF"/>
</dbReference>
<proteinExistence type="predicted"/>
<comment type="caution">
    <text evidence="6">Lacks conserved residue(s) required for the propagation of feature annotation.</text>
</comment>
<dbReference type="PANTHER" id="PTHR24049">
    <property type="entry name" value="CRUMBS FAMILY MEMBER"/>
    <property type="match status" value="1"/>
</dbReference>
<dbReference type="InterPro" id="IPR051022">
    <property type="entry name" value="Notch_Cell-Fate_Det"/>
</dbReference>
<evidence type="ECO:0000313" key="9">
    <source>
        <dbReference type="Proteomes" id="UP000663842"/>
    </source>
</evidence>
<sequence length="107" mass="11625">NGTCIARDEIFVCACPRGTLGHRCETKVPITCNDSPCMNGGTCYQGDHSYTCICPGIYDGQDCERINYSKQCPLDCSPGQCIVTGNSKLPYLCSCNGTYYPERCSGK</sequence>
<feature type="disulfide bond" evidence="6">
    <location>
        <begin position="15"/>
        <end position="24"/>
    </location>
</feature>
<dbReference type="SUPFAM" id="SSF57196">
    <property type="entry name" value="EGF/Laminin"/>
    <property type="match status" value="2"/>
</dbReference>
<feature type="domain" description="EGF-like" evidence="7">
    <location>
        <begin position="28"/>
        <end position="64"/>
    </location>
</feature>
<dbReference type="AlphaFoldDB" id="A0A820K0Y2"/>
<protein>
    <recommendedName>
        <fullName evidence="7">EGF-like domain-containing protein</fullName>
    </recommendedName>
</protein>
<keyword evidence="4 6" id="KW-1015">Disulfide bond</keyword>
<dbReference type="Pfam" id="PF00008">
    <property type="entry name" value="EGF"/>
    <property type="match status" value="1"/>
</dbReference>
<evidence type="ECO:0000256" key="5">
    <source>
        <dbReference type="ARBA" id="ARBA00023180"/>
    </source>
</evidence>
<evidence type="ECO:0000256" key="1">
    <source>
        <dbReference type="ARBA" id="ARBA00022536"/>
    </source>
</evidence>
<keyword evidence="5" id="KW-0325">Glycoprotein</keyword>
<evidence type="ECO:0000256" key="6">
    <source>
        <dbReference type="PROSITE-ProRule" id="PRU00076"/>
    </source>
</evidence>
<evidence type="ECO:0000256" key="3">
    <source>
        <dbReference type="ARBA" id="ARBA00022737"/>
    </source>
</evidence>
<dbReference type="EMBL" id="CAJOBF010014094">
    <property type="protein sequence ID" value="CAF4336237.1"/>
    <property type="molecule type" value="Genomic_DNA"/>
</dbReference>
<evidence type="ECO:0000256" key="2">
    <source>
        <dbReference type="ARBA" id="ARBA00022729"/>
    </source>
</evidence>
<reference evidence="8" key="1">
    <citation type="submission" date="2021-02" db="EMBL/GenBank/DDBJ databases">
        <authorList>
            <person name="Nowell W R."/>
        </authorList>
    </citation>
    <scope>NUCLEOTIDE SEQUENCE</scope>
</reference>
<accession>A0A820K0Y2</accession>
<evidence type="ECO:0000256" key="4">
    <source>
        <dbReference type="ARBA" id="ARBA00023157"/>
    </source>
</evidence>
<feature type="disulfide bond" evidence="6">
    <location>
        <begin position="54"/>
        <end position="63"/>
    </location>
</feature>
<evidence type="ECO:0000313" key="8">
    <source>
        <dbReference type="EMBL" id="CAF4336237.1"/>
    </source>
</evidence>
<dbReference type="PROSITE" id="PS50026">
    <property type="entry name" value="EGF_3"/>
    <property type="match status" value="2"/>
</dbReference>
<keyword evidence="1 6" id="KW-0245">EGF-like domain</keyword>